<feature type="domain" description="Dilute" evidence="2">
    <location>
        <begin position="344"/>
        <end position="665"/>
    </location>
</feature>
<dbReference type="PANTHER" id="PTHR16027:SF6">
    <property type="entry name" value="DILUTE DOMAIN-CONTAINING PROTEIN"/>
    <property type="match status" value="1"/>
</dbReference>
<dbReference type="Pfam" id="PF01843">
    <property type="entry name" value="DIL"/>
    <property type="match status" value="1"/>
</dbReference>
<dbReference type="Proteomes" id="UP000001997">
    <property type="component" value="Unassembled WGS sequence"/>
</dbReference>
<dbReference type="RefSeq" id="XP_001483531.2">
    <property type="nucleotide sequence ID" value="XM_001483481.1"/>
</dbReference>
<dbReference type="InterPro" id="IPR036770">
    <property type="entry name" value="Ankyrin_rpt-contain_sf"/>
</dbReference>
<dbReference type="GO" id="GO:0051020">
    <property type="term" value="F:GTPase binding"/>
    <property type="evidence" value="ECO:0007669"/>
    <property type="project" value="TreeGrafter"/>
</dbReference>
<accession>A5DLV9</accession>
<dbReference type="Gene3D" id="1.25.40.20">
    <property type="entry name" value="Ankyrin repeat-containing domain"/>
    <property type="match status" value="1"/>
</dbReference>
<dbReference type="InterPro" id="IPR037986">
    <property type="entry name" value="Myo5p-like_CBD_DIL"/>
</dbReference>
<dbReference type="EMBL" id="CH408159">
    <property type="protein sequence ID" value="EDK40162.2"/>
    <property type="molecule type" value="Genomic_DNA"/>
</dbReference>
<feature type="compositionally biased region" description="Basic and acidic residues" evidence="1">
    <location>
        <begin position="768"/>
        <end position="780"/>
    </location>
</feature>
<dbReference type="SUPFAM" id="SSF48403">
    <property type="entry name" value="Ankyrin repeat"/>
    <property type="match status" value="1"/>
</dbReference>
<evidence type="ECO:0000256" key="1">
    <source>
        <dbReference type="SAM" id="MobiDB-lite"/>
    </source>
</evidence>
<dbReference type="AlphaFoldDB" id="A5DLV9"/>
<dbReference type="Pfam" id="PF12796">
    <property type="entry name" value="Ank_2"/>
    <property type="match status" value="1"/>
</dbReference>
<name>A5DLV9_PICGU</name>
<dbReference type="InterPro" id="IPR002710">
    <property type="entry name" value="Dilute_dom"/>
</dbReference>
<dbReference type="OrthoDB" id="426293at2759"/>
<feature type="region of interest" description="Disordered" evidence="1">
    <location>
        <begin position="751"/>
        <end position="780"/>
    </location>
</feature>
<feature type="compositionally biased region" description="Acidic residues" evidence="1">
    <location>
        <begin position="755"/>
        <end position="767"/>
    </location>
</feature>
<reference evidence="3 4" key="1">
    <citation type="journal article" date="2009" name="Nature">
        <title>Evolution of pathogenicity and sexual reproduction in eight Candida genomes.</title>
        <authorList>
            <person name="Butler G."/>
            <person name="Rasmussen M.D."/>
            <person name="Lin M.F."/>
            <person name="Santos M.A."/>
            <person name="Sakthikumar S."/>
            <person name="Munro C.A."/>
            <person name="Rheinbay E."/>
            <person name="Grabherr M."/>
            <person name="Forche A."/>
            <person name="Reedy J.L."/>
            <person name="Agrafioti I."/>
            <person name="Arnaud M.B."/>
            <person name="Bates S."/>
            <person name="Brown A.J."/>
            <person name="Brunke S."/>
            <person name="Costanzo M.C."/>
            <person name="Fitzpatrick D.A."/>
            <person name="de Groot P.W."/>
            <person name="Harris D."/>
            <person name="Hoyer L.L."/>
            <person name="Hube B."/>
            <person name="Klis F.M."/>
            <person name="Kodira C."/>
            <person name="Lennard N."/>
            <person name="Logue M.E."/>
            <person name="Martin R."/>
            <person name="Neiman A.M."/>
            <person name="Nikolaou E."/>
            <person name="Quail M.A."/>
            <person name="Quinn J."/>
            <person name="Santos M.C."/>
            <person name="Schmitzberger F.F."/>
            <person name="Sherlock G."/>
            <person name="Shah P."/>
            <person name="Silverstein K.A."/>
            <person name="Skrzypek M.S."/>
            <person name="Soll D."/>
            <person name="Staggs R."/>
            <person name="Stansfield I."/>
            <person name="Stumpf M.P."/>
            <person name="Sudbery P.E."/>
            <person name="Srikantha T."/>
            <person name="Zeng Q."/>
            <person name="Berman J."/>
            <person name="Berriman M."/>
            <person name="Heitman J."/>
            <person name="Gow N.A."/>
            <person name="Lorenz M.C."/>
            <person name="Birren B.W."/>
            <person name="Kellis M."/>
            <person name="Cuomo C.A."/>
        </authorList>
    </citation>
    <scope>NUCLEOTIDE SEQUENCE [LARGE SCALE GENOMIC DNA]</scope>
    <source>
        <strain evidence="4">ATCC 6260 / CBS 566 / DSM 6381 / JCM 1539 / NBRC 10279 / NRRL Y-324</strain>
    </source>
</reference>
<dbReference type="SMART" id="SM00248">
    <property type="entry name" value="ANK"/>
    <property type="match status" value="2"/>
</dbReference>
<sequence length="806" mass="91930">MAQSAPRVVSSFYILPPFNCTMDWGTTAVDTSYGFGVPGIASQHFSEVTNHKKQLQLSLENHVDDNGNHHEKLLLAACDGDIVTLESVLRASPHLVNEPYPSEDGVTPLIYAVCYDQHTIAEALLFDHRADPDICDTLSGSGFTPFMWAVHLDLVEMARLLLNYQADPYVDPRGDGTTAVTLLNPEREQMYAFFRSHNITTVLSQKEVEQDVIGSSFNQSGYDDLDDKLRLQMTGMTLQDHQQSLDDNYASDRDSVNSESDPHLINVKDFEYDRLVPSEFIKFTDSDIPSLLDYIFSLHTKNATQHNTRIPAAVVFQLIRYSHLKVHSNELTTFFFDCFLTRLRSVTHTTSGVLGDDNGSAGRGDIVLVSYWLSVVHFLHFYLSKNSLYKDYPQFLQELVNVTQSLIATLSFSINARLETLVDDCMLRFTSLVDVSNVTYAKDWNLFKKKKTHPNNYDDVLDMLYPPSQSELMKPSPIRYIQVLGALDYVLNLHDIHSLVRMQTMSQVFYTLNATIFNRIITQSKLCSRAKAIQIRLNVSAVEDWLRSHNFKVPSTMNPGLNVEVSNLLSWDKDGNGNDPHTLNFYYDSLFAVCRRQLLPTVELLQWLQCMSSLDDEDSLITTINQFDALNYYQLVKVVKIYKYEVDETKFPKELNNILKALQNEQGENQISRSHLHYMTQSNFLSKELYVSLNPNYVFAVALPNLEELISTYGPGLGGIKTMRARKYQPSLPMEVADDIDDILTKNKSTMNDTYDYEEEENDESDSNETKTHQEFKGDELFKSVQLPSSLLHKNWGDDDLEANPW</sequence>
<dbReference type="STRING" id="294746.A5DLV9"/>
<evidence type="ECO:0000259" key="2">
    <source>
        <dbReference type="PROSITE" id="PS51126"/>
    </source>
</evidence>
<dbReference type="InterPro" id="IPR052072">
    <property type="entry name" value="Vascular_dev_regulator"/>
</dbReference>
<dbReference type="VEuPathDB" id="FungiDB:PGUG_04260"/>
<dbReference type="FunCoup" id="A5DLV9">
    <property type="interactions" value="22"/>
</dbReference>
<organism evidence="3 4">
    <name type="scientific">Meyerozyma guilliermondii (strain ATCC 6260 / CBS 566 / DSM 6381 / JCM 1539 / NBRC 10279 / NRRL Y-324)</name>
    <name type="common">Yeast</name>
    <name type="synonym">Candida guilliermondii</name>
    <dbReference type="NCBI Taxonomy" id="294746"/>
    <lineage>
        <taxon>Eukaryota</taxon>
        <taxon>Fungi</taxon>
        <taxon>Dikarya</taxon>
        <taxon>Ascomycota</taxon>
        <taxon>Saccharomycotina</taxon>
        <taxon>Pichiomycetes</taxon>
        <taxon>Debaryomycetaceae</taxon>
        <taxon>Meyerozyma</taxon>
    </lineage>
</organism>
<dbReference type="InParanoid" id="A5DLV9"/>
<dbReference type="GeneID" id="5125304"/>
<dbReference type="OMA" id="YAKDWNL"/>
<dbReference type="HOGENOM" id="CLU_019651_0_0_1"/>
<dbReference type="PANTHER" id="PTHR16027">
    <property type="entry name" value="DILUTE DOMAIN-CONTAINING PROTEIN YPR089W"/>
    <property type="match status" value="1"/>
</dbReference>
<dbReference type="KEGG" id="pgu:PGUG_04260"/>
<protein>
    <recommendedName>
        <fullName evidence="2">Dilute domain-containing protein</fullName>
    </recommendedName>
</protein>
<evidence type="ECO:0000313" key="3">
    <source>
        <dbReference type="EMBL" id="EDK40162.2"/>
    </source>
</evidence>
<dbReference type="SMART" id="SM01132">
    <property type="entry name" value="DIL"/>
    <property type="match status" value="1"/>
</dbReference>
<dbReference type="InterPro" id="IPR002110">
    <property type="entry name" value="Ankyrin_rpt"/>
</dbReference>
<evidence type="ECO:0000313" key="4">
    <source>
        <dbReference type="Proteomes" id="UP000001997"/>
    </source>
</evidence>
<proteinExistence type="predicted"/>
<gene>
    <name evidence="3" type="ORF">PGUG_04260</name>
</gene>
<dbReference type="eggNOG" id="ENOG502QRMC">
    <property type="taxonomic scope" value="Eukaryota"/>
</dbReference>
<dbReference type="PROSITE" id="PS51126">
    <property type="entry name" value="DILUTE"/>
    <property type="match status" value="1"/>
</dbReference>
<dbReference type="CDD" id="cd15473">
    <property type="entry name" value="Myo5p-like_CBD_DIL_ANK"/>
    <property type="match status" value="1"/>
</dbReference>
<keyword evidence="4" id="KW-1185">Reference proteome</keyword>